<accession>A0A0E9QQT0</accession>
<dbReference type="AlphaFoldDB" id="A0A0E9QQT0"/>
<feature type="compositionally biased region" description="Basic and acidic residues" evidence="1">
    <location>
        <begin position="20"/>
        <end position="31"/>
    </location>
</feature>
<name>A0A0E9QQT0_ANGAN</name>
<dbReference type="EMBL" id="GBXM01089296">
    <property type="protein sequence ID" value="JAH19281.1"/>
    <property type="molecule type" value="Transcribed_RNA"/>
</dbReference>
<sequence length="39" mass="4104">MKEQKRAVCVSSVTSPENEGIEKRGPVKEDSSSLTAAGP</sequence>
<evidence type="ECO:0000313" key="2">
    <source>
        <dbReference type="EMBL" id="JAH19281.1"/>
    </source>
</evidence>
<reference evidence="2" key="1">
    <citation type="submission" date="2014-11" db="EMBL/GenBank/DDBJ databases">
        <authorList>
            <person name="Amaro Gonzalez C."/>
        </authorList>
    </citation>
    <scope>NUCLEOTIDE SEQUENCE</scope>
</reference>
<reference evidence="2" key="2">
    <citation type="journal article" date="2015" name="Fish Shellfish Immunol.">
        <title>Early steps in the European eel (Anguilla anguilla)-Vibrio vulnificus interaction in the gills: Role of the RtxA13 toxin.</title>
        <authorList>
            <person name="Callol A."/>
            <person name="Pajuelo D."/>
            <person name="Ebbesson L."/>
            <person name="Teles M."/>
            <person name="MacKenzie S."/>
            <person name="Amaro C."/>
        </authorList>
    </citation>
    <scope>NUCLEOTIDE SEQUENCE</scope>
</reference>
<feature type="region of interest" description="Disordered" evidence="1">
    <location>
        <begin position="1"/>
        <end position="39"/>
    </location>
</feature>
<protein>
    <submittedName>
        <fullName evidence="2">Uncharacterized protein</fullName>
    </submittedName>
</protein>
<proteinExistence type="predicted"/>
<evidence type="ECO:0000256" key="1">
    <source>
        <dbReference type="SAM" id="MobiDB-lite"/>
    </source>
</evidence>
<organism evidence="2">
    <name type="scientific">Anguilla anguilla</name>
    <name type="common">European freshwater eel</name>
    <name type="synonym">Muraena anguilla</name>
    <dbReference type="NCBI Taxonomy" id="7936"/>
    <lineage>
        <taxon>Eukaryota</taxon>
        <taxon>Metazoa</taxon>
        <taxon>Chordata</taxon>
        <taxon>Craniata</taxon>
        <taxon>Vertebrata</taxon>
        <taxon>Euteleostomi</taxon>
        <taxon>Actinopterygii</taxon>
        <taxon>Neopterygii</taxon>
        <taxon>Teleostei</taxon>
        <taxon>Anguilliformes</taxon>
        <taxon>Anguillidae</taxon>
        <taxon>Anguilla</taxon>
    </lineage>
</organism>